<evidence type="ECO:0000313" key="5">
    <source>
        <dbReference type="Proteomes" id="UP000317881"/>
    </source>
</evidence>
<accession>A0A4Y3VRS7</accession>
<dbReference type="PANTHER" id="PTHR43674">
    <property type="entry name" value="NITRILASE C965.09-RELATED"/>
    <property type="match status" value="1"/>
</dbReference>
<dbReference type="SUPFAM" id="SSF56317">
    <property type="entry name" value="Carbon-nitrogen hydrolase"/>
    <property type="match status" value="1"/>
</dbReference>
<evidence type="ECO:0000256" key="2">
    <source>
        <dbReference type="SAM" id="MobiDB-lite"/>
    </source>
</evidence>
<evidence type="ECO:0000256" key="1">
    <source>
        <dbReference type="ARBA" id="ARBA00022801"/>
    </source>
</evidence>
<dbReference type="InterPro" id="IPR036526">
    <property type="entry name" value="C-N_Hydrolase_sf"/>
</dbReference>
<sequence length="140" mass="14671">MHCSKASPACPPPRTASPRSTTQPAGSPQPGPGCCSRASCTRPARGPARERSPHGPRPPAAHHVARIAAEHHLAIAYGYPERDGSALYNSVQLIGPDGTPLANYRKTHLFGGYEGAVFTPGDTHVVQAAYDGVRIGLLIC</sequence>
<evidence type="ECO:0000259" key="3">
    <source>
        <dbReference type="PROSITE" id="PS50263"/>
    </source>
</evidence>
<dbReference type="InterPro" id="IPR003010">
    <property type="entry name" value="C-N_Hydrolase"/>
</dbReference>
<name>A0A4Y3VRS7_9ACTN</name>
<keyword evidence="1" id="KW-0378">Hydrolase</keyword>
<feature type="region of interest" description="Disordered" evidence="2">
    <location>
        <begin position="1"/>
        <end position="61"/>
    </location>
</feature>
<dbReference type="PROSITE" id="PS50263">
    <property type="entry name" value="CN_HYDROLASE"/>
    <property type="match status" value="1"/>
</dbReference>
<organism evidence="4 5">
    <name type="scientific">Streptomyces spinoverrucosus</name>
    <dbReference type="NCBI Taxonomy" id="284043"/>
    <lineage>
        <taxon>Bacteria</taxon>
        <taxon>Bacillati</taxon>
        <taxon>Actinomycetota</taxon>
        <taxon>Actinomycetes</taxon>
        <taxon>Kitasatosporales</taxon>
        <taxon>Streptomycetaceae</taxon>
        <taxon>Streptomyces</taxon>
    </lineage>
</organism>
<dbReference type="EMBL" id="BJND01000075">
    <property type="protein sequence ID" value="GEC09557.1"/>
    <property type="molecule type" value="Genomic_DNA"/>
</dbReference>
<keyword evidence="5" id="KW-1185">Reference proteome</keyword>
<evidence type="ECO:0000313" key="4">
    <source>
        <dbReference type="EMBL" id="GEC09557.1"/>
    </source>
</evidence>
<protein>
    <recommendedName>
        <fullName evidence="3">CN hydrolase domain-containing protein</fullName>
    </recommendedName>
</protein>
<dbReference type="InterPro" id="IPR050345">
    <property type="entry name" value="Aliph_Amidase/BUP"/>
</dbReference>
<dbReference type="Pfam" id="PF00795">
    <property type="entry name" value="CN_hydrolase"/>
    <property type="match status" value="1"/>
</dbReference>
<dbReference type="PANTHER" id="PTHR43674:SF2">
    <property type="entry name" value="BETA-UREIDOPROPIONASE"/>
    <property type="match status" value="1"/>
</dbReference>
<dbReference type="AlphaFoldDB" id="A0A4Y3VRS7"/>
<dbReference type="Proteomes" id="UP000317881">
    <property type="component" value="Unassembled WGS sequence"/>
</dbReference>
<dbReference type="GO" id="GO:0016811">
    <property type="term" value="F:hydrolase activity, acting on carbon-nitrogen (but not peptide) bonds, in linear amides"/>
    <property type="evidence" value="ECO:0007669"/>
    <property type="project" value="TreeGrafter"/>
</dbReference>
<reference evidence="4 5" key="1">
    <citation type="submission" date="2019-06" db="EMBL/GenBank/DDBJ databases">
        <title>Whole genome shotgun sequence of Streptomyces spinoverrucosus NBRC 14228.</title>
        <authorList>
            <person name="Hosoyama A."/>
            <person name="Uohara A."/>
            <person name="Ohji S."/>
            <person name="Ichikawa N."/>
        </authorList>
    </citation>
    <scope>NUCLEOTIDE SEQUENCE [LARGE SCALE GENOMIC DNA]</scope>
    <source>
        <strain evidence="4 5">NBRC 14228</strain>
    </source>
</reference>
<feature type="domain" description="CN hydrolase" evidence="3">
    <location>
        <begin position="1"/>
        <end position="140"/>
    </location>
</feature>
<proteinExistence type="predicted"/>
<gene>
    <name evidence="4" type="ORF">SSP24_72120</name>
</gene>
<dbReference type="Gene3D" id="3.60.110.10">
    <property type="entry name" value="Carbon-nitrogen hydrolase"/>
    <property type="match status" value="1"/>
</dbReference>
<comment type="caution">
    <text evidence="4">The sequence shown here is derived from an EMBL/GenBank/DDBJ whole genome shotgun (WGS) entry which is preliminary data.</text>
</comment>